<dbReference type="Proteomes" id="UP001589733">
    <property type="component" value="Unassembled WGS sequence"/>
</dbReference>
<protein>
    <submittedName>
        <fullName evidence="2">Uncharacterized protein</fullName>
    </submittedName>
</protein>
<dbReference type="EMBL" id="JBHLYR010000062">
    <property type="protein sequence ID" value="MFB9994436.1"/>
    <property type="molecule type" value="Genomic_DNA"/>
</dbReference>
<organism evidence="2 3">
    <name type="scientific">Deinococcus oregonensis</name>
    <dbReference type="NCBI Taxonomy" id="1805970"/>
    <lineage>
        <taxon>Bacteria</taxon>
        <taxon>Thermotogati</taxon>
        <taxon>Deinococcota</taxon>
        <taxon>Deinococci</taxon>
        <taxon>Deinococcales</taxon>
        <taxon>Deinococcaceae</taxon>
        <taxon>Deinococcus</taxon>
    </lineage>
</organism>
<feature type="region of interest" description="Disordered" evidence="1">
    <location>
        <begin position="66"/>
        <end position="85"/>
    </location>
</feature>
<dbReference type="RefSeq" id="WP_380015240.1">
    <property type="nucleotide sequence ID" value="NZ_JBHLYR010000062.1"/>
</dbReference>
<reference evidence="2 3" key="1">
    <citation type="submission" date="2024-09" db="EMBL/GenBank/DDBJ databases">
        <authorList>
            <person name="Sun Q."/>
            <person name="Mori K."/>
        </authorList>
    </citation>
    <scope>NUCLEOTIDE SEQUENCE [LARGE SCALE GENOMIC DNA]</scope>
    <source>
        <strain evidence="2 3">JCM 13503</strain>
    </source>
</reference>
<evidence type="ECO:0000256" key="1">
    <source>
        <dbReference type="SAM" id="MobiDB-lite"/>
    </source>
</evidence>
<accession>A0ABV6B6D4</accession>
<proteinExistence type="predicted"/>
<sequence length="85" mass="9486">MSVLQAKKWLVALRWADGERSTVVYEGPLWIGKVTQAVHVLAQAEHRRRRENVPELPVQLEYEIRSFTPAQEGSEGASPSTGSAK</sequence>
<evidence type="ECO:0000313" key="2">
    <source>
        <dbReference type="EMBL" id="MFB9994436.1"/>
    </source>
</evidence>
<name>A0ABV6B6D4_9DEIO</name>
<gene>
    <name evidence="2" type="ORF">ACFFLM_20995</name>
</gene>
<comment type="caution">
    <text evidence="2">The sequence shown here is derived from an EMBL/GenBank/DDBJ whole genome shotgun (WGS) entry which is preliminary data.</text>
</comment>
<evidence type="ECO:0000313" key="3">
    <source>
        <dbReference type="Proteomes" id="UP001589733"/>
    </source>
</evidence>
<keyword evidence="3" id="KW-1185">Reference proteome</keyword>